<dbReference type="EMBL" id="SRQM01000141">
    <property type="protein sequence ID" value="KAG6117387.1"/>
    <property type="molecule type" value="Genomic_DNA"/>
</dbReference>
<evidence type="ECO:0000313" key="2">
    <source>
        <dbReference type="EMBL" id="KAG6117387.1"/>
    </source>
</evidence>
<accession>A0A9P7Q659</accession>
<sequence length="114" mass="12943">MHALSLLALLLPLVRANLHNQCDCMTWNQQQPWIHNAELTEYICVKEYPGAAQFDKVLKRCVANSGWTFDGDTWEDQCKYASAHGYYPIKNGKEDLWWAPATDALAVGSCPDRN</sequence>
<reference evidence="2 3" key="1">
    <citation type="journal article" date="2020" name="bioRxiv">
        <title>Whole genome comparisons of ergot fungi reveals the divergence and evolution of species within the genus Claviceps are the result of varying mechanisms driving genome evolution and host range expansion.</title>
        <authorList>
            <person name="Wyka S.A."/>
            <person name="Mondo S.J."/>
            <person name="Liu M."/>
            <person name="Dettman J."/>
            <person name="Nalam V."/>
            <person name="Broders K.D."/>
        </authorList>
    </citation>
    <scope>NUCLEOTIDE SEQUENCE [LARGE SCALE GENOMIC DNA]</scope>
    <source>
        <strain evidence="2 3">LM576</strain>
    </source>
</reference>
<feature type="signal peptide" evidence="1">
    <location>
        <begin position="1"/>
        <end position="16"/>
    </location>
</feature>
<organism evidence="2 3">
    <name type="scientific">Claviceps humidiphila</name>
    <dbReference type="NCBI Taxonomy" id="1294629"/>
    <lineage>
        <taxon>Eukaryota</taxon>
        <taxon>Fungi</taxon>
        <taxon>Dikarya</taxon>
        <taxon>Ascomycota</taxon>
        <taxon>Pezizomycotina</taxon>
        <taxon>Sordariomycetes</taxon>
        <taxon>Hypocreomycetidae</taxon>
        <taxon>Hypocreales</taxon>
        <taxon>Clavicipitaceae</taxon>
        <taxon>Claviceps</taxon>
    </lineage>
</organism>
<proteinExistence type="predicted"/>
<keyword evidence="3" id="KW-1185">Reference proteome</keyword>
<evidence type="ECO:0000256" key="1">
    <source>
        <dbReference type="SAM" id="SignalP"/>
    </source>
</evidence>
<comment type="caution">
    <text evidence="2">The sequence shown here is derived from an EMBL/GenBank/DDBJ whole genome shotgun (WGS) entry which is preliminary data.</text>
</comment>
<name>A0A9P7Q659_9HYPO</name>
<keyword evidence="1" id="KW-0732">Signal</keyword>
<gene>
    <name evidence="2" type="ORF">E4U13_001161</name>
</gene>
<dbReference type="Proteomes" id="UP000732380">
    <property type="component" value="Unassembled WGS sequence"/>
</dbReference>
<dbReference type="AlphaFoldDB" id="A0A9P7Q659"/>
<feature type="chain" id="PRO_5040152731" evidence="1">
    <location>
        <begin position="17"/>
        <end position="114"/>
    </location>
</feature>
<protein>
    <submittedName>
        <fullName evidence="2">Uncharacterized protein</fullName>
    </submittedName>
</protein>
<evidence type="ECO:0000313" key="3">
    <source>
        <dbReference type="Proteomes" id="UP000732380"/>
    </source>
</evidence>